<evidence type="ECO:0000313" key="16">
    <source>
        <dbReference type="EMBL" id="MBM9477261.1"/>
    </source>
</evidence>
<dbReference type="Proteomes" id="UP000663801">
    <property type="component" value="Unassembled WGS sequence"/>
</dbReference>
<comment type="pathway">
    <text evidence="1 13">Cell wall biogenesis; peptidoglycan biosynthesis.</text>
</comment>
<comment type="pathway">
    <text evidence="12">Glycan biosynthesis.</text>
</comment>
<dbReference type="InterPro" id="IPR041280">
    <property type="entry name" value="Big_10"/>
</dbReference>
<protein>
    <submittedName>
        <fullName evidence="16">L,D-transpeptidase family protein</fullName>
    </submittedName>
</protein>
<name>A0A938YGH4_9ACTN</name>
<keyword evidence="4" id="KW-0732">Signal</keyword>
<dbReference type="Pfam" id="PF17964">
    <property type="entry name" value="Big_10"/>
    <property type="match status" value="1"/>
</dbReference>
<accession>A0A938YGH4</accession>
<dbReference type="PROSITE" id="PS52029">
    <property type="entry name" value="LD_TPASE"/>
    <property type="match status" value="1"/>
</dbReference>
<dbReference type="PANTHER" id="PTHR30582:SF2">
    <property type="entry name" value="L,D-TRANSPEPTIDASE YCIB-RELATED"/>
    <property type="match status" value="1"/>
</dbReference>
<proteinExistence type="predicted"/>
<evidence type="ECO:0000256" key="2">
    <source>
        <dbReference type="ARBA" id="ARBA00022475"/>
    </source>
</evidence>
<dbReference type="PROSITE" id="PS51257">
    <property type="entry name" value="PROKAR_LIPOPROTEIN"/>
    <property type="match status" value="1"/>
</dbReference>
<dbReference type="CDD" id="cd16913">
    <property type="entry name" value="YkuD_like"/>
    <property type="match status" value="1"/>
</dbReference>
<evidence type="ECO:0000256" key="9">
    <source>
        <dbReference type="ARBA" id="ARBA00023288"/>
    </source>
</evidence>
<dbReference type="GO" id="GO:0071972">
    <property type="term" value="F:peptidoglycan L,D-transpeptidase activity"/>
    <property type="evidence" value="ECO:0007669"/>
    <property type="project" value="TreeGrafter"/>
</dbReference>
<evidence type="ECO:0000256" key="14">
    <source>
        <dbReference type="SAM" id="MobiDB-lite"/>
    </source>
</evidence>
<dbReference type="InterPro" id="IPR038063">
    <property type="entry name" value="Transpep_catalytic_dom"/>
</dbReference>
<feature type="compositionally biased region" description="Gly residues" evidence="14">
    <location>
        <begin position="40"/>
        <end position="49"/>
    </location>
</feature>
<dbReference type="PANTHER" id="PTHR30582">
    <property type="entry name" value="L,D-TRANSPEPTIDASE"/>
    <property type="match status" value="1"/>
</dbReference>
<evidence type="ECO:0000256" key="8">
    <source>
        <dbReference type="ARBA" id="ARBA00023139"/>
    </source>
</evidence>
<keyword evidence="7" id="KW-0472">Membrane</keyword>
<keyword evidence="10" id="KW-0012">Acyltransferase</keyword>
<feature type="active site" description="Nucleophile" evidence="13">
    <location>
        <position position="395"/>
    </location>
</feature>
<dbReference type="Pfam" id="PF03734">
    <property type="entry name" value="YkuD"/>
    <property type="match status" value="1"/>
</dbReference>
<reference evidence="16" key="1">
    <citation type="submission" date="2021-01" db="EMBL/GenBank/DDBJ databases">
        <title>KCTC 19127 draft genome.</title>
        <authorList>
            <person name="An D."/>
        </authorList>
    </citation>
    <scope>NUCLEOTIDE SEQUENCE</scope>
    <source>
        <strain evidence="16">KCTC 19127</strain>
    </source>
</reference>
<keyword evidence="11 13" id="KW-0961">Cell wall biogenesis/degradation</keyword>
<keyword evidence="2" id="KW-1003">Cell membrane</keyword>
<feature type="domain" description="L,D-TPase catalytic" evidence="15">
    <location>
        <begin position="296"/>
        <end position="419"/>
    </location>
</feature>
<keyword evidence="9" id="KW-0449">Lipoprotein</keyword>
<keyword evidence="5 13" id="KW-0133">Cell shape</keyword>
<dbReference type="GO" id="GO:0018104">
    <property type="term" value="P:peptidoglycan-protein cross-linking"/>
    <property type="evidence" value="ECO:0007669"/>
    <property type="project" value="TreeGrafter"/>
</dbReference>
<dbReference type="Gene3D" id="2.60.40.3780">
    <property type="match status" value="1"/>
</dbReference>
<dbReference type="GO" id="GO:0071555">
    <property type="term" value="P:cell wall organization"/>
    <property type="evidence" value="ECO:0007669"/>
    <property type="project" value="UniProtKB-UniRule"/>
</dbReference>
<dbReference type="GO" id="GO:0005576">
    <property type="term" value="C:extracellular region"/>
    <property type="evidence" value="ECO:0007669"/>
    <property type="project" value="TreeGrafter"/>
</dbReference>
<dbReference type="EMBL" id="JAERWL010000010">
    <property type="protein sequence ID" value="MBM9477261.1"/>
    <property type="molecule type" value="Genomic_DNA"/>
</dbReference>
<keyword evidence="6 13" id="KW-0573">Peptidoglycan synthesis</keyword>
<gene>
    <name evidence="16" type="ORF">JL107_12480</name>
</gene>
<comment type="caution">
    <text evidence="16">The sequence shown here is derived from an EMBL/GenBank/DDBJ whole genome shotgun (WGS) entry which is preliminary data.</text>
</comment>
<sequence>MQGQAPRRARGQARDRGRAVVVGVAAAVLLAGCTSPGTLSGAGGAGSAGAGPASASAEAPTAGPSSAASAVTPAAPTTTAGSSTPAAPTSGSPTPPPPAPPAGVTVVPADAAQGVGPLDPITVTPVGGILQTVTLTNASGVDIQGALAADGSGWSVVPELGYGKTYTVTATAVNAQGAPTTTTTSFTTLTPDERTAASTYPSDGMQVGVGQPLVIVFDEPIVDRVAAQQAITVTTTPAQAGAFRWVSDTELRWRPAEFWQAGTTVQVDGLIYGRALGGGMYGQEDLHSSFTIGRSLISEVDDTTKQMTVTQDGQVVRTMPVSLGRDKYPTYNGVHVVAEKYEMKIMDSSTWGLTGTGAYRTEVQWATRISNSGEFVHAAPWSVEQQGFTNVSHGCVNLSTENARWFYDTVLPGDPVIIRNTVGPALESWDGYGDWQIPFEEYSAA</sequence>
<evidence type="ECO:0000256" key="13">
    <source>
        <dbReference type="PROSITE-ProRule" id="PRU01373"/>
    </source>
</evidence>
<evidence type="ECO:0000256" key="6">
    <source>
        <dbReference type="ARBA" id="ARBA00022984"/>
    </source>
</evidence>
<dbReference type="Gene3D" id="2.60.40.3710">
    <property type="match status" value="1"/>
</dbReference>
<dbReference type="InterPro" id="IPR005490">
    <property type="entry name" value="LD_TPept_cat_dom"/>
</dbReference>
<evidence type="ECO:0000256" key="3">
    <source>
        <dbReference type="ARBA" id="ARBA00022679"/>
    </source>
</evidence>
<evidence type="ECO:0000256" key="1">
    <source>
        <dbReference type="ARBA" id="ARBA00004752"/>
    </source>
</evidence>
<evidence type="ECO:0000256" key="11">
    <source>
        <dbReference type="ARBA" id="ARBA00023316"/>
    </source>
</evidence>
<evidence type="ECO:0000256" key="7">
    <source>
        <dbReference type="ARBA" id="ARBA00023136"/>
    </source>
</evidence>
<dbReference type="Gene3D" id="2.40.440.10">
    <property type="entry name" value="L,D-transpeptidase catalytic domain-like"/>
    <property type="match status" value="1"/>
</dbReference>
<keyword evidence="8" id="KW-0564">Palmitate</keyword>
<feature type="region of interest" description="Disordered" evidence="14">
    <location>
        <begin position="36"/>
        <end position="106"/>
    </location>
</feature>
<evidence type="ECO:0000256" key="4">
    <source>
        <dbReference type="ARBA" id="ARBA00022729"/>
    </source>
</evidence>
<dbReference type="CDD" id="cd13432">
    <property type="entry name" value="LDT_IgD_like_2"/>
    <property type="match status" value="1"/>
</dbReference>
<keyword evidence="17" id="KW-1185">Reference proteome</keyword>
<dbReference type="FunFam" id="2.40.440.10:FF:000005">
    <property type="entry name" value="L,D-transpeptidase 2"/>
    <property type="match status" value="1"/>
</dbReference>
<dbReference type="AlphaFoldDB" id="A0A938YGH4"/>
<evidence type="ECO:0000256" key="5">
    <source>
        <dbReference type="ARBA" id="ARBA00022960"/>
    </source>
</evidence>
<dbReference type="GO" id="GO:0008360">
    <property type="term" value="P:regulation of cell shape"/>
    <property type="evidence" value="ECO:0007669"/>
    <property type="project" value="UniProtKB-UniRule"/>
</dbReference>
<evidence type="ECO:0000259" key="15">
    <source>
        <dbReference type="PROSITE" id="PS52029"/>
    </source>
</evidence>
<dbReference type="GO" id="GO:0016746">
    <property type="term" value="F:acyltransferase activity"/>
    <property type="evidence" value="ECO:0007669"/>
    <property type="project" value="UniProtKB-KW"/>
</dbReference>
<dbReference type="SUPFAM" id="SSF141523">
    <property type="entry name" value="L,D-transpeptidase catalytic domain-like"/>
    <property type="match status" value="1"/>
</dbReference>
<feature type="active site" description="Proton donor/acceptor" evidence="13">
    <location>
        <position position="377"/>
    </location>
</feature>
<evidence type="ECO:0000256" key="12">
    <source>
        <dbReference type="ARBA" id="ARBA00060592"/>
    </source>
</evidence>
<keyword evidence="3" id="KW-0808">Transferase</keyword>
<dbReference type="InterPro" id="IPR050979">
    <property type="entry name" value="LD-transpeptidase"/>
</dbReference>
<organism evidence="16 17">
    <name type="scientific">Nakamurella flavida</name>
    <dbReference type="NCBI Taxonomy" id="363630"/>
    <lineage>
        <taxon>Bacteria</taxon>
        <taxon>Bacillati</taxon>
        <taxon>Actinomycetota</taxon>
        <taxon>Actinomycetes</taxon>
        <taxon>Nakamurellales</taxon>
        <taxon>Nakamurellaceae</taxon>
        <taxon>Nakamurella</taxon>
    </lineage>
</organism>
<evidence type="ECO:0000313" key="17">
    <source>
        <dbReference type="Proteomes" id="UP000663801"/>
    </source>
</evidence>
<feature type="compositionally biased region" description="Low complexity" evidence="14">
    <location>
        <begin position="50"/>
        <end position="92"/>
    </location>
</feature>
<evidence type="ECO:0000256" key="10">
    <source>
        <dbReference type="ARBA" id="ARBA00023315"/>
    </source>
</evidence>